<accession>A0ACA9LZD2</accession>
<evidence type="ECO:0000313" key="1">
    <source>
        <dbReference type="EMBL" id="CAG8556397.1"/>
    </source>
</evidence>
<keyword evidence="2" id="KW-1185">Reference proteome</keyword>
<gene>
    <name evidence="1" type="ORF">SPELUC_LOCUS5419</name>
</gene>
<proteinExistence type="predicted"/>
<evidence type="ECO:0000313" key="2">
    <source>
        <dbReference type="Proteomes" id="UP000789366"/>
    </source>
</evidence>
<sequence>MARFLIKLFTISVFISFVLSAPTGEQNEKAPLMQDHLKLPVPDSQKNEKAPLTQDHPKPPSGLVSEPQKNEKAPLTQDQKNMPPPIASDPQTTPTPITNPQSDDIEQTEMNEDTDETGESESHELISDPILRSNLESLVSPSSESLDPSEFIRVHQVRDTLDNIVSTSDIFHFPEGPKKYRVVVLPKGKALHFVYKVIVFPKGKYARPKVFKLVIVPGKITRLGRKVTFIVIPKDAPGSWKQYVIFIPHKR</sequence>
<comment type="caution">
    <text evidence="1">The sequence shown here is derived from an EMBL/GenBank/DDBJ whole genome shotgun (WGS) entry which is preliminary data.</text>
</comment>
<organism evidence="1 2">
    <name type="scientific">Cetraspora pellucida</name>
    <dbReference type="NCBI Taxonomy" id="1433469"/>
    <lineage>
        <taxon>Eukaryota</taxon>
        <taxon>Fungi</taxon>
        <taxon>Fungi incertae sedis</taxon>
        <taxon>Mucoromycota</taxon>
        <taxon>Glomeromycotina</taxon>
        <taxon>Glomeromycetes</taxon>
        <taxon>Diversisporales</taxon>
        <taxon>Gigasporaceae</taxon>
        <taxon>Cetraspora</taxon>
    </lineage>
</organism>
<protein>
    <submittedName>
        <fullName evidence="1">3069_t:CDS:1</fullName>
    </submittedName>
</protein>
<dbReference type="Proteomes" id="UP000789366">
    <property type="component" value="Unassembled WGS sequence"/>
</dbReference>
<reference evidence="1" key="1">
    <citation type="submission" date="2021-06" db="EMBL/GenBank/DDBJ databases">
        <authorList>
            <person name="Kallberg Y."/>
            <person name="Tangrot J."/>
            <person name="Rosling A."/>
        </authorList>
    </citation>
    <scope>NUCLEOTIDE SEQUENCE</scope>
    <source>
        <strain evidence="1">28 12/20/2015</strain>
    </source>
</reference>
<dbReference type="EMBL" id="CAJVPW010005524">
    <property type="protein sequence ID" value="CAG8556397.1"/>
    <property type="molecule type" value="Genomic_DNA"/>
</dbReference>
<name>A0ACA9LZD2_9GLOM</name>